<dbReference type="PANTHER" id="PTHR43038:SF3">
    <property type="entry name" value="ABC TRANSPORTER G FAMILY MEMBER 20 ISOFORM X1"/>
    <property type="match status" value="1"/>
</dbReference>
<name>A0ABU0IQR3_9CAUL</name>
<organism evidence="4 5">
    <name type="scientific">Caulobacter ginsengisoli</name>
    <dbReference type="NCBI Taxonomy" id="400775"/>
    <lineage>
        <taxon>Bacteria</taxon>
        <taxon>Pseudomonadati</taxon>
        <taxon>Pseudomonadota</taxon>
        <taxon>Alphaproteobacteria</taxon>
        <taxon>Caulobacterales</taxon>
        <taxon>Caulobacteraceae</taxon>
        <taxon>Caulobacter</taxon>
    </lineage>
</organism>
<reference evidence="4 5" key="1">
    <citation type="submission" date="2023-07" db="EMBL/GenBank/DDBJ databases">
        <title>Genomic Encyclopedia of Type Strains, Phase IV (KMG-IV): sequencing the most valuable type-strain genomes for metagenomic binning, comparative biology and taxonomic classification.</title>
        <authorList>
            <person name="Goeker M."/>
        </authorList>
    </citation>
    <scope>NUCLEOTIDE SEQUENCE [LARGE SCALE GENOMIC DNA]</scope>
    <source>
        <strain evidence="4 5">DSM 18695</strain>
    </source>
</reference>
<dbReference type="InterPro" id="IPR027417">
    <property type="entry name" value="P-loop_NTPase"/>
</dbReference>
<dbReference type="SUPFAM" id="SSF52540">
    <property type="entry name" value="P-loop containing nucleoside triphosphate hydrolases"/>
    <property type="match status" value="1"/>
</dbReference>
<dbReference type="Pfam" id="PF00005">
    <property type="entry name" value="ABC_tran"/>
    <property type="match status" value="1"/>
</dbReference>
<dbReference type="GO" id="GO:0005524">
    <property type="term" value="F:ATP binding"/>
    <property type="evidence" value="ECO:0007669"/>
    <property type="project" value="UniProtKB-KW"/>
</dbReference>
<keyword evidence="2 4" id="KW-0067">ATP-binding</keyword>
<dbReference type="InterPro" id="IPR003439">
    <property type="entry name" value="ABC_transporter-like_ATP-bd"/>
</dbReference>
<dbReference type="Gene3D" id="3.40.50.300">
    <property type="entry name" value="P-loop containing nucleotide triphosphate hydrolases"/>
    <property type="match status" value="1"/>
</dbReference>
<dbReference type="RefSeq" id="WP_307347888.1">
    <property type="nucleotide sequence ID" value="NZ_JAUSVS010000002.1"/>
</dbReference>
<dbReference type="Proteomes" id="UP001228905">
    <property type="component" value="Unassembled WGS sequence"/>
</dbReference>
<protein>
    <submittedName>
        <fullName evidence="4">ABC-2 type transport system ATP-binding protein</fullName>
    </submittedName>
</protein>
<dbReference type="EMBL" id="JAUSVS010000002">
    <property type="protein sequence ID" value="MDQ0463740.1"/>
    <property type="molecule type" value="Genomic_DNA"/>
</dbReference>
<dbReference type="PROSITE" id="PS50893">
    <property type="entry name" value="ABC_TRANSPORTER_2"/>
    <property type="match status" value="1"/>
</dbReference>
<dbReference type="PANTHER" id="PTHR43038">
    <property type="entry name" value="ATP-BINDING CASSETTE, SUB-FAMILY H, MEMBER 1"/>
    <property type="match status" value="1"/>
</dbReference>
<feature type="domain" description="ABC transporter" evidence="3">
    <location>
        <begin position="6"/>
        <end position="235"/>
    </location>
</feature>
<evidence type="ECO:0000259" key="3">
    <source>
        <dbReference type="PROSITE" id="PS50893"/>
    </source>
</evidence>
<gene>
    <name evidence="4" type="ORF">QO010_001511</name>
</gene>
<sequence>MSTPVLNVWNAEFAYRSRKALRGVDLVIRRGEIYGLLGPNGAGKSTLIGVICGRLKLTAGEVALEGADPWNTPAARAALGLAPQEIALYDHLTIRENLEVFGRLSQVPGKRIQDAVTRAMNLTRTVEREHVPVKHLSGGYRRRVNIAAAILHEPRLLILDEPTVGVDVDAREALDGVIRDLRDSGVAVLLVTHDLEQAGALADRVGFLKEGRKVLEGAPRELVRQAFGEEMEILVHLPIEASPEQRTLLVGEGLEERGSSHIWAKLDKGGYTAAGQIDKKLRKAGLIPNEIRVREPSLHNLFTLVADWRRAA</sequence>
<keyword evidence="1" id="KW-0547">Nucleotide-binding</keyword>
<evidence type="ECO:0000256" key="2">
    <source>
        <dbReference type="ARBA" id="ARBA00022840"/>
    </source>
</evidence>
<evidence type="ECO:0000313" key="5">
    <source>
        <dbReference type="Proteomes" id="UP001228905"/>
    </source>
</evidence>
<comment type="caution">
    <text evidence="4">The sequence shown here is derived from an EMBL/GenBank/DDBJ whole genome shotgun (WGS) entry which is preliminary data.</text>
</comment>
<proteinExistence type="predicted"/>
<evidence type="ECO:0000313" key="4">
    <source>
        <dbReference type="EMBL" id="MDQ0463740.1"/>
    </source>
</evidence>
<keyword evidence="5" id="KW-1185">Reference proteome</keyword>
<dbReference type="CDD" id="cd03230">
    <property type="entry name" value="ABC_DR_subfamily_A"/>
    <property type="match status" value="1"/>
</dbReference>
<evidence type="ECO:0000256" key="1">
    <source>
        <dbReference type="ARBA" id="ARBA00022741"/>
    </source>
</evidence>
<dbReference type="InterPro" id="IPR003593">
    <property type="entry name" value="AAA+_ATPase"/>
</dbReference>
<dbReference type="SMART" id="SM00382">
    <property type="entry name" value="AAA"/>
    <property type="match status" value="1"/>
</dbReference>
<accession>A0ABU0IQR3</accession>